<name>A0A1W6CUT1_9RHOB</name>
<feature type="compositionally biased region" description="Basic and acidic residues" evidence="1">
    <location>
        <begin position="175"/>
        <end position="188"/>
    </location>
</feature>
<evidence type="ECO:0000313" key="3">
    <source>
        <dbReference type="Proteomes" id="UP000193017"/>
    </source>
</evidence>
<feature type="compositionally biased region" description="Basic and acidic residues" evidence="1">
    <location>
        <begin position="40"/>
        <end position="49"/>
    </location>
</feature>
<evidence type="ECO:0000313" key="2">
    <source>
        <dbReference type="EMBL" id="ARJ68606.1"/>
    </source>
</evidence>
<feature type="region of interest" description="Disordered" evidence="1">
    <location>
        <begin position="175"/>
        <end position="206"/>
    </location>
</feature>
<dbReference type="KEGG" id="pcon:B0A89_02065"/>
<organism evidence="2 3">
    <name type="scientific">Paracoccus contaminans</name>
    <dbReference type="NCBI Taxonomy" id="1945662"/>
    <lineage>
        <taxon>Bacteria</taxon>
        <taxon>Pseudomonadati</taxon>
        <taxon>Pseudomonadota</taxon>
        <taxon>Alphaproteobacteria</taxon>
        <taxon>Rhodobacterales</taxon>
        <taxon>Paracoccaceae</taxon>
        <taxon>Paracoccus</taxon>
    </lineage>
</organism>
<gene>
    <name evidence="2" type="ORF">B0A89_02065</name>
</gene>
<proteinExistence type="predicted"/>
<dbReference type="EMBL" id="CP020612">
    <property type="protein sequence ID" value="ARJ68606.1"/>
    <property type="molecule type" value="Genomic_DNA"/>
</dbReference>
<keyword evidence="3" id="KW-1185">Reference proteome</keyword>
<feature type="compositionally biased region" description="Low complexity" evidence="1">
    <location>
        <begin position="189"/>
        <end position="206"/>
    </location>
</feature>
<feature type="compositionally biased region" description="Low complexity" evidence="1">
    <location>
        <begin position="273"/>
        <end position="283"/>
    </location>
</feature>
<feature type="compositionally biased region" description="Basic and acidic residues" evidence="1">
    <location>
        <begin position="287"/>
        <end position="308"/>
    </location>
</feature>
<dbReference type="AlphaFoldDB" id="A0A1W6CUT1"/>
<feature type="region of interest" description="Disordered" evidence="1">
    <location>
        <begin position="121"/>
        <end position="148"/>
    </location>
</feature>
<protein>
    <submittedName>
        <fullName evidence="2">Uncharacterized protein</fullName>
    </submittedName>
</protein>
<dbReference type="Proteomes" id="UP000193017">
    <property type="component" value="Chromosome"/>
</dbReference>
<feature type="region of interest" description="Disordered" evidence="1">
    <location>
        <begin position="1"/>
        <end position="72"/>
    </location>
</feature>
<dbReference type="STRING" id="1945662.B0A89_02065"/>
<feature type="region of interest" description="Disordered" evidence="1">
    <location>
        <begin position="265"/>
        <end position="308"/>
    </location>
</feature>
<evidence type="ECO:0000256" key="1">
    <source>
        <dbReference type="SAM" id="MobiDB-lite"/>
    </source>
</evidence>
<sequence length="308" mass="32767">MGSKGRNGGTNEDDPMADKTDAGQMPGNSYIPQARGLGKPVDRSQERYRPSPHYARQVPPHVDAGGTGAAGPEHSLTSRVLVYGGAAVGAAALTAAAIMGVRKIADLVTGDDEIEREAERAADRARDRVRKSGSRGGAVPRFAEMTEREREAMRARARARAAGEDDLRARLRAEALENRRPQSARPDHAAGQARIRPARGPAPQRRAGAGGLGLLGDIEHTAQSLTRNLNGVVGAVGSAMTAFRSVAEQAEGIVRQFHDTAEGIRGFLGNPNRGAASRAGSYRRPSRRDVVDLRDDQDAGNEARAHRL</sequence>
<reference evidence="2 3" key="1">
    <citation type="submission" date="2017-03" db="EMBL/GenBank/DDBJ databases">
        <title>Genome sequence of Paracoccus contaminans isolated from a water microcosm.</title>
        <authorList>
            <person name="Aurass P."/>
            <person name="Karste S."/>
            <person name="Trost E."/>
            <person name="Glaeser S.P."/>
            <person name="Kaempfer P."/>
            <person name="Flieger A."/>
        </authorList>
    </citation>
    <scope>NUCLEOTIDE SEQUENCE [LARGE SCALE GENOMIC DNA]</scope>
    <source>
        <strain evidence="3">RKI 16-01929T\LMG 29738T\CCM 8701T\CIP 111112T</strain>
    </source>
</reference>
<accession>A0A1W6CUT1</accession>